<feature type="signal peptide" evidence="10">
    <location>
        <begin position="1"/>
        <end position="30"/>
    </location>
</feature>
<proteinExistence type="inferred from homology"/>
<evidence type="ECO:0000259" key="11">
    <source>
        <dbReference type="Pfam" id="PF00149"/>
    </source>
</evidence>
<feature type="domain" description="Purple acid phosphatase Fn3-like" evidence="14">
    <location>
        <begin position="75"/>
        <end position="215"/>
    </location>
</feature>
<dbReference type="PANTHER" id="PTHR45778:SF3">
    <property type="entry name" value="PURPLE ACID PHOSPHATASE"/>
    <property type="match status" value="1"/>
</dbReference>
<evidence type="ECO:0000256" key="2">
    <source>
        <dbReference type="ARBA" id="ARBA00001962"/>
    </source>
</evidence>
<evidence type="ECO:0000256" key="10">
    <source>
        <dbReference type="RuleBase" id="RU361203"/>
    </source>
</evidence>
<evidence type="ECO:0000259" key="14">
    <source>
        <dbReference type="Pfam" id="PF17808"/>
    </source>
</evidence>
<comment type="subunit">
    <text evidence="5">Homodimer.</text>
</comment>
<dbReference type="AlphaFoldDB" id="A0AAV2GMU4"/>
<evidence type="ECO:0000259" key="13">
    <source>
        <dbReference type="Pfam" id="PF16656"/>
    </source>
</evidence>
<evidence type="ECO:0000313" key="15">
    <source>
        <dbReference type="EMBL" id="CAL1411752.1"/>
    </source>
</evidence>
<dbReference type="InterPro" id="IPR029052">
    <property type="entry name" value="Metallo-depent_PP-like"/>
</dbReference>
<organism evidence="15 16">
    <name type="scientific">Linum trigynum</name>
    <dbReference type="NCBI Taxonomy" id="586398"/>
    <lineage>
        <taxon>Eukaryota</taxon>
        <taxon>Viridiplantae</taxon>
        <taxon>Streptophyta</taxon>
        <taxon>Embryophyta</taxon>
        <taxon>Tracheophyta</taxon>
        <taxon>Spermatophyta</taxon>
        <taxon>Magnoliopsida</taxon>
        <taxon>eudicotyledons</taxon>
        <taxon>Gunneridae</taxon>
        <taxon>Pentapetalae</taxon>
        <taxon>rosids</taxon>
        <taxon>fabids</taxon>
        <taxon>Malpighiales</taxon>
        <taxon>Linaceae</taxon>
        <taxon>Linum</taxon>
    </lineage>
</organism>
<sequence>MEWLPFSSCQCLPLAIFLLFIVFVAAPCSAYSLHPTVAYSMMEHRDHTGISPFRVLNRRALGQCPDLNPYLAIQVTSGTSALGLADQEYVTVTVSGVLLPSELDWVAIISPSDSDVSACPLKKAEYVQTGDLADLPLLCHYPVKGQWVSHDPDYIGCKKEQCQKWNGPVCDVSTCNGTITFHVVNFRTDVEFVFFTGGFDAPCILARSGPLKFANPNHPLYAHISSIDSSATSMKVTWVSGSEESQVVQYGDGQATESESTTFTRDDMCTSVLPSPAKDFGWHDPGYIHSAIMTGLKPSSSYSYKYGSASAGWSEEMKFKTPPAGGSEEVRFLAYGDMGKAPRDPSAEHYIQPGSLAVVEALIKEVDSGDIDSIFHIGDISYATGFLVEWDYFLHLITPIASKVTYMTAIGNHERDYTNTGSVYGTPDSGGECGVPYETYFPMPTSAKDKPWYSIEQGTVHFTVISTEHPWSDGSQQLQWIKTDLAAVDRSKTPWLVFAGHRPMYSSSNPTSADSKFVAALEPWLQQYEVDLALFGHVHNYERMCSVFQGACLAMPTKDDDGVDTYDHDNYTAPVHAVIGMAGFSLDKFSDTLPPQSWSLRRIAEYGYLRAHATTSEINLEFVDANTLHIHDSFRIIKSTN</sequence>
<reference evidence="15 16" key="1">
    <citation type="submission" date="2024-04" db="EMBL/GenBank/DDBJ databases">
        <authorList>
            <person name="Fracassetti M."/>
        </authorList>
    </citation>
    <scope>NUCLEOTIDE SEQUENCE [LARGE SCALE GENOMIC DNA]</scope>
</reference>
<keyword evidence="8" id="KW-0862">Zinc</keyword>
<evidence type="ECO:0000256" key="1">
    <source>
        <dbReference type="ARBA" id="ARBA00001947"/>
    </source>
</evidence>
<evidence type="ECO:0000256" key="4">
    <source>
        <dbReference type="ARBA" id="ARBA00008723"/>
    </source>
</evidence>
<evidence type="ECO:0000256" key="8">
    <source>
        <dbReference type="ARBA" id="ARBA00022833"/>
    </source>
</evidence>
<keyword evidence="10" id="KW-0378">Hydrolase</keyword>
<keyword evidence="9" id="KW-0325">Glycoprotein</keyword>
<comment type="cofactor">
    <cofactor evidence="2">
        <name>Fe cation</name>
        <dbReference type="ChEBI" id="CHEBI:24875"/>
    </cofactor>
</comment>
<dbReference type="Gene3D" id="3.60.21.10">
    <property type="match status" value="1"/>
</dbReference>
<dbReference type="Pfam" id="PF17808">
    <property type="entry name" value="fn3_PAP"/>
    <property type="match status" value="1"/>
</dbReference>
<feature type="domain" description="Purple acid phosphatase N-terminal" evidence="13">
    <location>
        <begin position="222"/>
        <end position="321"/>
    </location>
</feature>
<dbReference type="InterPro" id="IPR008963">
    <property type="entry name" value="Purple_acid_Pase-like_N"/>
</dbReference>
<dbReference type="InterPro" id="IPR004843">
    <property type="entry name" value="Calcineurin-like_PHP"/>
</dbReference>
<accession>A0AAV2GMU4</accession>
<dbReference type="SUPFAM" id="SSF56300">
    <property type="entry name" value="Metallo-dependent phosphatases"/>
    <property type="match status" value="1"/>
</dbReference>
<gene>
    <name evidence="15" type="ORF">LTRI10_LOCUS51090</name>
</gene>
<dbReference type="SUPFAM" id="SSF49363">
    <property type="entry name" value="Purple acid phosphatase, N-terminal domain"/>
    <property type="match status" value="1"/>
</dbReference>
<keyword evidence="7 10" id="KW-0732">Signal</keyword>
<evidence type="ECO:0000256" key="3">
    <source>
        <dbReference type="ARBA" id="ARBA00004613"/>
    </source>
</evidence>
<dbReference type="InterPro" id="IPR040974">
    <property type="entry name" value="Fn3_PAP"/>
</dbReference>
<dbReference type="Proteomes" id="UP001497516">
    <property type="component" value="Chromosome 9"/>
</dbReference>
<feature type="chain" id="PRO_5043112796" description="Purple acid phosphatase" evidence="10">
    <location>
        <begin position="31"/>
        <end position="641"/>
    </location>
</feature>
<keyword evidence="16" id="KW-1185">Reference proteome</keyword>
<feature type="domain" description="Calcineurin-like phosphoesterase" evidence="11">
    <location>
        <begin position="331"/>
        <end position="541"/>
    </location>
</feature>
<comment type="catalytic activity">
    <reaction evidence="10">
        <text>a phosphate monoester + H2O = an alcohol + phosphate</text>
        <dbReference type="Rhea" id="RHEA:15017"/>
        <dbReference type="ChEBI" id="CHEBI:15377"/>
        <dbReference type="ChEBI" id="CHEBI:30879"/>
        <dbReference type="ChEBI" id="CHEBI:43474"/>
        <dbReference type="ChEBI" id="CHEBI:67140"/>
        <dbReference type="EC" id="3.1.3.2"/>
    </reaction>
</comment>
<feature type="domain" description="Purple acid phosphatase C-terminal" evidence="12">
    <location>
        <begin position="573"/>
        <end position="633"/>
    </location>
</feature>
<dbReference type="InterPro" id="IPR015914">
    <property type="entry name" value="PAPs_N"/>
</dbReference>
<dbReference type="InterPro" id="IPR041792">
    <property type="entry name" value="MPP_PAP"/>
</dbReference>
<dbReference type="EMBL" id="OZ034822">
    <property type="protein sequence ID" value="CAL1411752.1"/>
    <property type="molecule type" value="Genomic_DNA"/>
</dbReference>
<dbReference type="Pfam" id="PF16656">
    <property type="entry name" value="Pur_ac_phosph_N"/>
    <property type="match status" value="1"/>
</dbReference>
<evidence type="ECO:0000256" key="7">
    <source>
        <dbReference type="ARBA" id="ARBA00022729"/>
    </source>
</evidence>
<dbReference type="Pfam" id="PF00149">
    <property type="entry name" value="Metallophos"/>
    <property type="match status" value="1"/>
</dbReference>
<evidence type="ECO:0000256" key="6">
    <source>
        <dbReference type="ARBA" id="ARBA00022525"/>
    </source>
</evidence>
<dbReference type="GO" id="GO:0005576">
    <property type="term" value="C:extracellular region"/>
    <property type="evidence" value="ECO:0007669"/>
    <property type="project" value="UniProtKB-SubCell"/>
</dbReference>
<dbReference type="GO" id="GO:0046872">
    <property type="term" value="F:metal ion binding"/>
    <property type="evidence" value="ECO:0007669"/>
    <property type="project" value="InterPro"/>
</dbReference>
<dbReference type="EC" id="3.1.3.2" evidence="10"/>
<evidence type="ECO:0000256" key="9">
    <source>
        <dbReference type="ARBA" id="ARBA00023180"/>
    </source>
</evidence>
<evidence type="ECO:0000256" key="5">
    <source>
        <dbReference type="ARBA" id="ARBA00011738"/>
    </source>
</evidence>
<dbReference type="CDD" id="cd00839">
    <property type="entry name" value="MPP_PAPs"/>
    <property type="match status" value="1"/>
</dbReference>
<comment type="cofactor">
    <cofactor evidence="1">
        <name>Zn(2+)</name>
        <dbReference type="ChEBI" id="CHEBI:29105"/>
    </cofactor>
</comment>
<comment type="similarity">
    <text evidence="4 10">Belongs to the metallophosphoesterase superfamily. Purple acid phosphatase family.</text>
</comment>
<dbReference type="Pfam" id="PF14008">
    <property type="entry name" value="Metallophos_C"/>
    <property type="match status" value="1"/>
</dbReference>
<dbReference type="Gene3D" id="2.60.40.380">
    <property type="entry name" value="Purple acid phosphatase-like, N-terminal"/>
    <property type="match status" value="1"/>
</dbReference>
<dbReference type="InterPro" id="IPR025733">
    <property type="entry name" value="PAPs_C"/>
</dbReference>
<dbReference type="GO" id="GO:0003993">
    <property type="term" value="F:acid phosphatase activity"/>
    <property type="evidence" value="ECO:0007669"/>
    <property type="project" value="UniProtKB-EC"/>
</dbReference>
<evidence type="ECO:0000313" key="16">
    <source>
        <dbReference type="Proteomes" id="UP001497516"/>
    </source>
</evidence>
<evidence type="ECO:0000259" key="12">
    <source>
        <dbReference type="Pfam" id="PF14008"/>
    </source>
</evidence>
<name>A0AAV2GMU4_9ROSI</name>
<protein>
    <recommendedName>
        <fullName evidence="10">Purple acid phosphatase</fullName>
        <ecNumber evidence="10">3.1.3.2</ecNumber>
    </recommendedName>
</protein>
<dbReference type="PANTHER" id="PTHR45778">
    <property type="entry name" value="PURPLE ACID PHOSPHATASE-RELATED"/>
    <property type="match status" value="1"/>
</dbReference>
<keyword evidence="6" id="KW-0964">Secreted</keyword>
<comment type="subcellular location">
    <subcellularLocation>
        <location evidence="3">Secreted</location>
    </subcellularLocation>
</comment>